<evidence type="ECO:0000256" key="2">
    <source>
        <dbReference type="ARBA" id="ARBA00022723"/>
    </source>
</evidence>
<evidence type="ECO:0000313" key="6">
    <source>
        <dbReference type="EMBL" id="PWV65850.1"/>
    </source>
</evidence>
<name>A0A317N127_9GAMM</name>
<keyword evidence="7" id="KW-1185">Reference proteome</keyword>
<organism evidence="6 7">
    <name type="scientific">Plasticicumulans acidivorans</name>
    <dbReference type="NCBI Taxonomy" id="886464"/>
    <lineage>
        <taxon>Bacteria</taxon>
        <taxon>Pseudomonadati</taxon>
        <taxon>Pseudomonadota</taxon>
        <taxon>Gammaproteobacteria</taxon>
        <taxon>Candidatus Competibacteraceae</taxon>
        <taxon>Plasticicumulans</taxon>
    </lineage>
</organism>
<dbReference type="InterPro" id="IPR053138">
    <property type="entry name" value="N-alpha-Ac-DABA_deacetylase"/>
</dbReference>
<keyword evidence="3" id="KW-0378">Hydrolase</keyword>
<evidence type="ECO:0000259" key="5">
    <source>
        <dbReference type="Pfam" id="PF24827"/>
    </source>
</evidence>
<dbReference type="Proteomes" id="UP000246569">
    <property type="component" value="Unassembled WGS sequence"/>
</dbReference>
<dbReference type="RefSeq" id="WP_146213206.1">
    <property type="nucleotide sequence ID" value="NZ_QGTJ01000001.1"/>
</dbReference>
<evidence type="ECO:0000256" key="1">
    <source>
        <dbReference type="ARBA" id="ARBA00001947"/>
    </source>
</evidence>
<evidence type="ECO:0000313" key="7">
    <source>
        <dbReference type="Proteomes" id="UP000246569"/>
    </source>
</evidence>
<dbReference type="GO" id="GO:0016788">
    <property type="term" value="F:hydrolase activity, acting on ester bonds"/>
    <property type="evidence" value="ECO:0007669"/>
    <property type="project" value="InterPro"/>
</dbReference>
<dbReference type="EMBL" id="QGTJ01000001">
    <property type="protein sequence ID" value="PWV65850.1"/>
    <property type="molecule type" value="Genomic_DNA"/>
</dbReference>
<comment type="cofactor">
    <cofactor evidence="1">
        <name>Zn(2+)</name>
        <dbReference type="ChEBI" id="CHEBI:29105"/>
    </cofactor>
</comment>
<keyword evidence="4" id="KW-0862">Zinc</keyword>
<dbReference type="Pfam" id="PF24827">
    <property type="entry name" value="AstE_AspA_cat"/>
    <property type="match status" value="1"/>
</dbReference>
<sequence>MNPTLLRMTAPLRDDFDIPYHDVGPRERTPRIALVAGLHGNELNGVFVLARLAAFLRDLDEGKRPGQRLLERVLIVPAVNVLGVNLLSRVWPFDKIDLNRAFPGLEGGETTQRIAAALLALTRTAYYRVDIHSSNGELEELPQVRLYEPNDDERETACLFGLPAVIERPQNKLFTTTLAHAWRAHGGENFVLQAGMAGDLQTRHCEMLFRSLVAFLDRTGIVEGLTLSDEEEDLHYFGLRQTYALLTNQAGFFVCRVEVGRWVQAGDLVGHIYDGFSGDLKCDVISPVPGLISCVRRQPLLFEGDLLMRIQTPDDSGNDAEALLHAQGQ</sequence>
<protein>
    <recommendedName>
        <fullName evidence="5">Succinylglutamate desuccinylase/Aspartoacylase catalytic domain-containing protein</fullName>
    </recommendedName>
</protein>
<comment type="caution">
    <text evidence="6">The sequence shown here is derived from an EMBL/GenBank/DDBJ whole genome shotgun (WGS) entry which is preliminary data.</text>
</comment>
<evidence type="ECO:0000256" key="4">
    <source>
        <dbReference type="ARBA" id="ARBA00022833"/>
    </source>
</evidence>
<reference evidence="6 7" key="1">
    <citation type="submission" date="2018-05" db="EMBL/GenBank/DDBJ databases">
        <title>Genomic Encyclopedia of Type Strains, Phase IV (KMG-IV): sequencing the most valuable type-strain genomes for metagenomic binning, comparative biology and taxonomic classification.</title>
        <authorList>
            <person name="Goeker M."/>
        </authorList>
    </citation>
    <scope>NUCLEOTIDE SEQUENCE [LARGE SCALE GENOMIC DNA]</scope>
    <source>
        <strain evidence="6 7">DSM 23606</strain>
    </source>
</reference>
<dbReference type="InterPro" id="IPR055438">
    <property type="entry name" value="AstE_AspA_cat"/>
</dbReference>
<dbReference type="GO" id="GO:0046872">
    <property type="term" value="F:metal ion binding"/>
    <property type="evidence" value="ECO:0007669"/>
    <property type="project" value="UniProtKB-KW"/>
</dbReference>
<keyword evidence="2" id="KW-0479">Metal-binding</keyword>
<gene>
    <name evidence="6" type="ORF">C7443_101335</name>
</gene>
<dbReference type="Gene3D" id="3.40.630.10">
    <property type="entry name" value="Zn peptidases"/>
    <property type="match status" value="1"/>
</dbReference>
<evidence type="ECO:0000256" key="3">
    <source>
        <dbReference type="ARBA" id="ARBA00022801"/>
    </source>
</evidence>
<dbReference type="AlphaFoldDB" id="A0A317N127"/>
<accession>A0A317N127</accession>
<dbReference type="SUPFAM" id="SSF53187">
    <property type="entry name" value="Zn-dependent exopeptidases"/>
    <property type="match status" value="1"/>
</dbReference>
<dbReference type="OrthoDB" id="5791716at2"/>
<feature type="domain" description="Succinylglutamate desuccinylase/Aspartoacylase catalytic" evidence="5">
    <location>
        <begin position="29"/>
        <end position="200"/>
    </location>
</feature>
<dbReference type="PANTHER" id="PTHR37326:SF1">
    <property type="entry name" value="BLL3975 PROTEIN"/>
    <property type="match status" value="1"/>
</dbReference>
<dbReference type="CDD" id="cd06253">
    <property type="entry name" value="M14_ASTE_ASPA-like"/>
    <property type="match status" value="1"/>
</dbReference>
<proteinExistence type="predicted"/>
<dbReference type="PANTHER" id="PTHR37326">
    <property type="entry name" value="BLL3975 PROTEIN"/>
    <property type="match status" value="1"/>
</dbReference>